<accession>A0A1L7WTA4</accession>
<keyword evidence="1" id="KW-0812">Transmembrane</keyword>
<name>A0A1L7WTA4_9HELO</name>
<evidence type="ECO:0000313" key="3">
    <source>
        <dbReference type="Proteomes" id="UP000184330"/>
    </source>
</evidence>
<organism evidence="2 3">
    <name type="scientific">Phialocephala subalpina</name>
    <dbReference type="NCBI Taxonomy" id="576137"/>
    <lineage>
        <taxon>Eukaryota</taxon>
        <taxon>Fungi</taxon>
        <taxon>Dikarya</taxon>
        <taxon>Ascomycota</taxon>
        <taxon>Pezizomycotina</taxon>
        <taxon>Leotiomycetes</taxon>
        <taxon>Helotiales</taxon>
        <taxon>Mollisiaceae</taxon>
        <taxon>Phialocephala</taxon>
        <taxon>Phialocephala fortinii species complex</taxon>
    </lineage>
</organism>
<feature type="transmembrane region" description="Helical" evidence="1">
    <location>
        <begin position="167"/>
        <end position="189"/>
    </location>
</feature>
<gene>
    <name evidence="2" type="ORF">PAC_05903</name>
</gene>
<dbReference type="AlphaFoldDB" id="A0A1L7WTA4"/>
<sequence>MSDLKYNIALGVDEISRRLGVGAFEVSENWKCPACHNAPTKHLCTDCKASYLHEVSNLSYTDAYERRLDYLVGTSGLVMGICAGLLNASLMIWAPGPFLSSLTEAISARLPTWLFSFLAEGAVPRTIYNFALLTVSLGSASMLGGAMVIAMFLMGANPRGERHWRHMTLGAWVMLLMMGAVYTVVLVMGVKIKEILFVVGPSMMGCVGFGAVACMRKSVEGEGKGREDLLKDVEEGKGS</sequence>
<dbReference type="EMBL" id="FJOG01000007">
    <property type="protein sequence ID" value="CZR56015.1"/>
    <property type="molecule type" value="Genomic_DNA"/>
</dbReference>
<keyword evidence="1" id="KW-1133">Transmembrane helix</keyword>
<feature type="transmembrane region" description="Helical" evidence="1">
    <location>
        <begin position="70"/>
        <end position="94"/>
    </location>
</feature>
<dbReference type="Proteomes" id="UP000184330">
    <property type="component" value="Unassembled WGS sequence"/>
</dbReference>
<evidence type="ECO:0000256" key="1">
    <source>
        <dbReference type="SAM" id="Phobius"/>
    </source>
</evidence>
<reference evidence="2 3" key="1">
    <citation type="submission" date="2016-03" db="EMBL/GenBank/DDBJ databases">
        <authorList>
            <person name="Ploux O."/>
        </authorList>
    </citation>
    <scope>NUCLEOTIDE SEQUENCE [LARGE SCALE GENOMIC DNA]</scope>
    <source>
        <strain evidence="2 3">UAMH 11012</strain>
    </source>
</reference>
<feature type="transmembrane region" description="Helical" evidence="1">
    <location>
        <begin position="195"/>
        <end position="215"/>
    </location>
</feature>
<keyword evidence="1" id="KW-0472">Membrane</keyword>
<protein>
    <submittedName>
        <fullName evidence="2">Uncharacterized protein</fullName>
    </submittedName>
</protein>
<proteinExistence type="predicted"/>
<keyword evidence="3" id="KW-1185">Reference proteome</keyword>
<feature type="transmembrane region" description="Helical" evidence="1">
    <location>
        <begin position="127"/>
        <end position="155"/>
    </location>
</feature>
<dbReference type="OrthoDB" id="3486193at2759"/>
<evidence type="ECO:0000313" key="2">
    <source>
        <dbReference type="EMBL" id="CZR56015.1"/>
    </source>
</evidence>